<proteinExistence type="predicted"/>
<dbReference type="Proteomes" id="UP001071777">
    <property type="component" value="Unassembled WGS sequence"/>
</dbReference>
<dbReference type="EMBL" id="JAPCXB010000001">
    <property type="protein sequence ID" value="KAJ1615481.1"/>
    <property type="molecule type" value="Genomic_DNA"/>
</dbReference>
<evidence type="ECO:0000313" key="1">
    <source>
        <dbReference type="EMBL" id="KAJ1615481.1"/>
    </source>
</evidence>
<evidence type="ECO:0000313" key="2">
    <source>
        <dbReference type="Proteomes" id="UP001071777"/>
    </source>
</evidence>
<reference evidence="1" key="1">
    <citation type="submission" date="2022-10" db="EMBL/GenBank/DDBJ databases">
        <title>Adaptive evolution leads to modifications in subtelomeric GC content in a zoonotic Cryptosporidium species.</title>
        <authorList>
            <person name="Li J."/>
            <person name="Feng Y."/>
            <person name="Xiao L."/>
        </authorList>
    </citation>
    <scope>NUCLEOTIDE SEQUENCE</scope>
    <source>
        <strain evidence="1">25894</strain>
    </source>
</reference>
<name>A0ABQ8PCH1_9CRYT</name>
<keyword evidence="2" id="KW-1185">Reference proteome</keyword>
<protein>
    <submittedName>
        <fullName evidence="1">Uncharacterized protein</fullName>
    </submittedName>
</protein>
<accession>A0ABQ8PCH1</accession>
<comment type="caution">
    <text evidence="1">The sequence shown here is derived from an EMBL/GenBank/DDBJ whole genome shotgun (WGS) entry which is preliminary data.</text>
</comment>
<gene>
    <name evidence="1" type="ORF">OJ252_11</name>
</gene>
<organism evidence="1 2">
    <name type="scientific">Cryptosporidium canis</name>
    <dbReference type="NCBI Taxonomy" id="195482"/>
    <lineage>
        <taxon>Eukaryota</taxon>
        <taxon>Sar</taxon>
        <taxon>Alveolata</taxon>
        <taxon>Apicomplexa</taxon>
        <taxon>Conoidasida</taxon>
        <taxon>Coccidia</taxon>
        <taxon>Eucoccidiorida</taxon>
        <taxon>Eimeriorina</taxon>
        <taxon>Cryptosporidiidae</taxon>
        <taxon>Cryptosporidium</taxon>
    </lineage>
</organism>
<sequence>MRFVSTSDYNADSALAQSSYLNRPNAYGFSRKDFKARSLDQSRKVARRVLGYLIPELSVSQFNESVRIFDAYLASFKNTPKSTHRIESLILASAYISVRRDRGYLSLLDVSSRLKSKNYRSLASLIRRICIRLRIKSLPSLSIEESLDFVCSKVEKFLREEAAPRTAERPTQETVVLQSPLEETSEVRNLMLESLLGDAPGQSEPTNQKHTGNYCIKNSKQYLKVKSEEKANSESLLKAKSFALLILKTVLLDNDQTNANFQDDVLDPFWFSNGACSTPTISASLYFSFKLYCRKISLNDLLEATGVSKSSITKARKLLSHKLRQVSQRIFPGWLSPDLLESNSELPPSIMESLTNLIHSQGLCSNS</sequence>